<protein>
    <submittedName>
        <fullName evidence="1">Uncharacterized protein</fullName>
    </submittedName>
</protein>
<organism evidence="1 2">
    <name type="scientific">Araneus ventricosus</name>
    <name type="common">Orbweaver spider</name>
    <name type="synonym">Epeira ventricosa</name>
    <dbReference type="NCBI Taxonomy" id="182803"/>
    <lineage>
        <taxon>Eukaryota</taxon>
        <taxon>Metazoa</taxon>
        <taxon>Ecdysozoa</taxon>
        <taxon>Arthropoda</taxon>
        <taxon>Chelicerata</taxon>
        <taxon>Arachnida</taxon>
        <taxon>Araneae</taxon>
        <taxon>Araneomorphae</taxon>
        <taxon>Entelegynae</taxon>
        <taxon>Araneoidea</taxon>
        <taxon>Araneidae</taxon>
        <taxon>Araneus</taxon>
    </lineage>
</organism>
<proteinExistence type="predicted"/>
<name>A0A4Y2N2E1_ARAVE</name>
<evidence type="ECO:0000313" key="2">
    <source>
        <dbReference type="Proteomes" id="UP000499080"/>
    </source>
</evidence>
<reference evidence="1 2" key="1">
    <citation type="journal article" date="2019" name="Sci. Rep.">
        <title>Orb-weaving spider Araneus ventricosus genome elucidates the spidroin gene catalogue.</title>
        <authorList>
            <person name="Kono N."/>
            <person name="Nakamura H."/>
            <person name="Ohtoshi R."/>
            <person name="Moran D.A.P."/>
            <person name="Shinohara A."/>
            <person name="Yoshida Y."/>
            <person name="Fujiwara M."/>
            <person name="Mori M."/>
            <person name="Tomita M."/>
            <person name="Arakawa K."/>
        </authorList>
    </citation>
    <scope>NUCLEOTIDE SEQUENCE [LARGE SCALE GENOMIC DNA]</scope>
</reference>
<gene>
    <name evidence="1" type="ORF">AVEN_183317_1</name>
</gene>
<dbReference type="Proteomes" id="UP000499080">
    <property type="component" value="Unassembled WGS sequence"/>
</dbReference>
<keyword evidence="2" id="KW-1185">Reference proteome</keyword>
<comment type="caution">
    <text evidence="1">The sequence shown here is derived from an EMBL/GenBank/DDBJ whole genome shotgun (WGS) entry which is preliminary data.</text>
</comment>
<accession>A0A4Y2N2E1</accession>
<dbReference type="AlphaFoldDB" id="A0A4Y2N2E1"/>
<evidence type="ECO:0000313" key="1">
    <source>
        <dbReference type="EMBL" id="GBN33505.1"/>
    </source>
</evidence>
<sequence>MLDDADVSVLFFIEYPESILYCIWYNKSILPNFPESEQKSAQLVRIPIPVEDLLGDVSIGFYQFGKSFEIILSCLHIRTCCLTMPDNGVNAGPFSKVVKAASTGFKRVFRCLVRGSARGPIQQITVNCSCLLAYDALGSGIAFKLLFRHPNHQQFLHVFMERAPELRNYCNALSGVIPFKDSFCLSTVHIVEVLRPYCLSKSATRTPCSFFSMISRFNSIDIIFF</sequence>
<dbReference type="EMBL" id="BGPR01008390">
    <property type="protein sequence ID" value="GBN33505.1"/>
    <property type="molecule type" value="Genomic_DNA"/>
</dbReference>